<feature type="repeat" description="RCC1" evidence="2">
    <location>
        <begin position="376"/>
        <end position="428"/>
    </location>
</feature>
<keyword evidence="5" id="KW-1185">Reference proteome</keyword>
<dbReference type="Proteomes" id="UP001479436">
    <property type="component" value="Unassembled WGS sequence"/>
</dbReference>
<protein>
    <recommendedName>
        <fullName evidence="3">RCC1-like domain-containing protein</fullName>
    </recommendedName>
</protein>
<sequence>MMSVTTRQALTHSSKIALRQFTTASSVATGTKLYGWGHGLSPFIKENPSEEESLPVLTPKAIDLCKLAFGAHGFSEEFLEPKLTKIASGTHHSLIAFESDVLGNRIAAVGLNTSGQLGIGSTKKMLGSGLVMNIPSEGVINSLACGREHSLVAVDFGDKSEVFSFGSSMYGQIGIGKSKHDYDDGTLVCLRTPKRVPKFLSKQDKVKQVVSGMDHTVILTEQNHLYSMGWGADGQLGLGEESTSDHSTPSRIMKLDGESLKKISASTDFTIALNEQGKMFTWGNSEYGQCMLGSKIDRVLEPMAVSVDDQVVDIAAGGSFALYLTDAGKVYVTGYGGLGLGEGNIETLKPSLVEQLPVIKKIFATTHYCTAISDSGELFVWGLNSLDGRLGTGNTEHLFVPKKIEFPKNVCVEDVSLGVSHAFAICQE</sequence>
<evidence type="ECO:0000313" key="5">
    <source>
        <dbReference type="Proteomes" id="UP001479436"/>
    </source>
</evidence>
<feature type="repeat" description="RCC1" evidence="2">
    <location>
        <begin position="223"/>
        <end position="276"/>
    </location>
</feature>
<feature type="domain" description="RCC1-like" evidence="3">
    <location>
        <begin position="194"/>
        <end position="427"/>
    </location>
</feature>
<dbReference type="Pfam" id="PF25390">
    <property type="entry name" value="WD40_RLD"/>
    <property type="match status" value="1"/>
</dbReference>
<dbReference type="Gene3D" id="2.130.10.30">
    <property type="entry name" value="Regulator of chromosome condensation 1/beta-lactamase-inhibitor protein II"/>
    <property type="match status" value="2"/>
</dbReference>
<evidence type="ECO:0000259" key="3">
    <source>
        <dbReference type="Pfam" id="PF25390"/>
    </source>
</evidence>
<dbReference type="PANTHER" id="PTHR46337:SF1">
    <property type="entry name" value="RCC1-LIKE G EXCHANGING FACTOR-LIKE PROTEIN"/>
    <property type="match status" value="1"/>
</dbReference>
<gene>
    <name evidence="4" type="ORF">K7432_001488</name>
</gene>
<dbReference type="InterPro" id="IPR009091">
    <property type="entry name" value="RCC1/BLIP-II"/>
</dbReference>
<accession>A0ABR2X326</accession>
<reference evidence="4 5" key="1">
    <citation type="submission" date="2023-04" db="EMBL/GenBank/DDBJ databases">
        <title>Genome of Basidiobolus ranarum AG-B5.</title>
        <authorList>
            <person name="Stajich J.E."/>
            <person name="Carter-House D."/>
            <person name="Gryganskyi A."/>
        </authorList>
    </citation>
    <scope>NUCLEOTIDE SEQUENCE [LARGE SCALE GENOMIC DNA]</scope>
    <source>
        <strain evidence="4 5">AG-B5</strain>
    </source>
</reference>
<dbReference type="EMBL" id="JASJQH010000033">
    <property type="protein sequence ID" value="KAK9768138.1"/>
    <property type="molecule type" value="Genomic_DNA"/>
</dbReference>
<dbReference type="PROSITE" id="PS50012">
    <property type="entry name" value="RCC1_3"/>
    <property type="match status" value="5"/>
</dbReference>
<evidence type="ECO:0000256" key="2">
    <source>
        <dbReference type="PROSITE-ProRule" id="PRU00235"/>
    </source>
</evidence>
<dbReference type="PRINTS" id="PR00633">
    <property type="entry name" value="RCCNDNSATION"/>
</dbReference>
<dbReference type="SUPFAM" id="SSF50985">
    <property type="entry name" value="RCC1/BLIP-II"/>
    <property type="match status" value="1"/>
</dbReference>
<evidence type="ECO:0000313" key="4">
    <source>
        <dbReference type="EMBL" id="KAK9768138.1"/>
    </source>
</evidence>
<comment type="caution">
    <text evidence="4">The sequence shown here is derived from an EMBL/GenBank/DDBJ whole genome shotgun (WGS) entry which is preliminary data.</text>
</comment>
<feature type="repeat" description="RCC1" evidence="2">
    <location>
        <begin position="104"/>
        <end position="156"/>
    </location>
</feature>
<organism evidence="4 5">
    <name type="scientific">Basidiobolus ranarum</name>
    <dbReference type="NCBI Taxonomy" id="34480"/>
    <lineage>
        <taxon>Eukaryota</taxon>
        <taxon>Fungi</taxon>
        <taxon>Fungi incertae sedis</taxon>
        <taxon>Zoopagomycota</taxon>
        <taxon>Entomophthoromycotina</taxon>
        <taxon>Basidiobolomycetes</taxon>
        <taxon>Basidiobolales</taxon>
        <taxon>Basidiobolaceae</taxon>
        <taxon>Basidiobolus</taxon>
    </lineage>
</organism>
<name>A0ABR2X326_9FUNG</name>
<proteinExistence type="predicted"/>
<dbReference type="InterPro" id="IPR000408">
    <property type="entry name" value="Reg_chr_condens"/>
</dbReference>
<evidence type="ECO:0000256" key="1">
    <source>
        <dbReference type="ARBA" id="ARBA00022737"/>
    </source>
</evidence>
<dbReference type="InterPro" id="IPR058923">
    <property type="entry name" value="RCC1-like_dom"/>
</dbReference>
<dbReference type="PANTHER" id="PTHR46337">
    <property type="entry name" value="RCC1-LIKE G EXCHANGING FACTOR-LIKE PROTEIN"/>
    <property type="match status" value="1"/>
</dbReference>
<feature type="repeat" description="RCC1" evidence="2">
    <location>
        <begin position="160"/>
        <end position="222"/>
    </location>
</feature>
<keyword evidence="1" id="KW-0677">Repeat</keyword>
<dbReference type="InterPro" id="IPR053035">
    <property type="entry name" value="Mitochondrial_GEF_domain"/>
</dbReference>
<feature type="repeat" description="RCC1" evidence="2">
    <location>
        <begin position="277"/>
        <end position="327"/>
    </location>
</feature>